<evidence type="ECO:0008006" key="9">
    <source>
        <dbReference type="Google" id="ProtNLM"/>
    </source>
</evidence>
<dbReference type="Proteomes" id="UP000094385">
    <property type="component" value="Unassembled WGS sequence"/>
</dbReference>
<keyword evidence="2" id="KW-0256">Endoplasmic reticulum</keyword>
<keyword evidence="5" id="KW-0968">Cytoplasmic vesicle</keyword>
<proteinExistence type="predicted"/>
<evidence type="ECO:0000313" key="7">
    <source>
        <dbReference type="EMBL" id="ODQ70853.1"/>
    </source>
</evidence>
<evidence type="ECO:0000256" key="6">
    <source>
        <dbReference type="SAM" id="Phobius"/>
    </source>
</evidence>
<feature type="transmembrane region" description="Helical" evidence="6">
    <location>
        <begin position="23"/>
        <end position="44"/>
    </location>
</feature>
<name>A0A1E3PZH8_LIPST</name>
<feature type="transmembrane region" description="Helical" evidence="6">
    <location>
        <begin position="56"/>
        <end position="77"/>
    </location>
</feature>
<keyword evidence="8" id="KW-1185">Reference proteome</keyword>
<sequence>MSSVASSSRAAQAATAPAVPPNVIRALALFTIAMVTAPLSSFYISLNYIFGGNRQWAGLVAALVANVVVIGYVMFAWNEDGMLNKGSTPDDDEETKKSK</sequence>
<accession>A0A1E3PZH8</accession>
<reference evidence="7 8" key="1">
    <citation type="journal article" date="2016" name="Proc. Natl. Acad. Sci. U.S.A.">
        <title>Comparative genomics of biotechnologically important yeasts.</title>
        <authorList>
            <person name="Riley R."/>
            <person name="Haridas S."/>
            <person name="Wolfe K.H."/>
            <person name="Lopes M.R."/>
            <person name="Hittinger C.T."/>
            <person name="Goeker M."/>
            <person name="Salamov A.A."/>
            <person name="Wisecaver J.H."/>
            <person name="Long T.M."/>
            <person name="Calvey C.H."/>
            <person name="Aerts A.L."/>
            <person name="Barry K.W."/>
            <person name="Choi C."/>
            <person name="Clum A."/>
            <person name="Coughlan A.Y."/>
            <person name="Deshpande S."/>
            <person name="Douglass A.P."/>
            <person name="Hanson S.J."/>
            <person name="Klenk H.-P."/>
            <person name="LaButti K.M."/>
            <person name="Lapidus A."/>
            <person name="Lindquist E.A."/>
            <person name="Lipzen A.M."/>
            <person name="Meier-Kolthoff J.P."/>
            <person name="Ohm R.A."/>
            <person name="Otillar R.P."/>
            <person name="Pangilinan J.L."/>
            <person name="Peng Y."/>
            <person name="Rokas A."/>
            <person name="Rosa C.A."/>
            <person name="Scheuner C."/>
            <person name="Sibirny A.A."/>
            <person name="Slot J.C."/>
            <person name="Stielow J.B."/>
            <person name="Sun H."/>
            <person name="Kurtzman C.P."/>
            <person name="Blackwell M."/>
            <person name="Grigoriev I.V."/>
            <person name="Jeffries T.W."/>
        </authorList>
    </citation>
    <scope>NUCLEOTIDE SEQUENCE [LARGE SCALE GENOMIC DNA]</scope>
    <source>
        <strain evidence="7 8">NRRL Y-11557</strain>
    </source>
</reference>
<organism evidence="7 8">
    <name type="scientific">Lipomyces starkeyi NRRL Y-11557</name>
    <dbReference type="NCBI Taxonomy" id="675824"/>
    <lineage>
        <taxon>Eukaryota</taxon>
        <taxon>Fungi</taxon>
        <taxon>Dikarya</taxon>
        <taxon>Ascomycota</taxon>
        <taxon>Saccharomycotina</taxon>
        <taxon>Lipomycetes</taxon>
        <taxon>Lipomycetales</taxon>
        <taxon>Lipomycetaceae</taxon>
        <taxon>Lipomyces</taxon>
    </lineage>
</organism>
<evidence type="ECO:0000256" key="5">
    <source>
        <dbReference type="ARBA" id="ARBA00023329"/>
    </source>
</evidence>
<dbReference type="OrthoDB" id="160405at2759"/>
<evidence type="ECO:0000256" key="3">
    <source>
        <dbReference type="ARBA" id="ARBA00022989"/>
    </source>
</evidence>
<dbReference type="STRING" id="675824.A0A1E3PZH8"/>
<evidence type="ECO:0000256" key="4">
    <source>
        <dbReference type="ARBA" id="ARBA00023136"/>
    </source>
</evidence>
<dbReference type="EMBL" id="KV454299">
    <property type="protein sequence ID" value="ODQ70853.1"/>
    <property type="molecule type" value="Genomic_DNA"/>
</dbReference>
<keyword evidence="3 6" id="KW-1133">Transmembrane helix</keyword>
<gene>
    <name evidence="7" type="ORF">LIPSTDRAFT_5606</name>
</gene>
<dbReference type="InterPro" id="IPR019013">
    <property type="entry name" value="Vma21"/>
</dbReference>
<dbReference type="GO" id="GO:0031410">
    <property type="term" value="C:cytoplasmic vesicle"/>
    <property type="evidence" value="ECO:0007669"/>
    <property type="project" value="UniProtKB-KW"/>
</dbReference>
<dbReference type="AlphaFoldDB" id="A0A1E3PZH8"/>
<protein>
    <recommendedName>
        <fullName evidence="9">Vacuolar ATPase assembly integral membrane protein VMA21</fullName>
    </recommendedName>
</protein>
<dbReference type="GO" id="GO:0070072">
    <property type="term" value="P:vacuolar proton-transporting V-type ATPase complex assembly"/>
    <property type="evidence" value="ECO:0007669"/>
    <property type="project" value="InterPro"/>
</dbReference>
<dbReference type="Pfam" id="PF09446">
    <property type="entry name" value="VMA21"/>
    <property type="match status" value="1"/>
</dbReference>
<keyword evidence="4 6" id="KW-0472">Membrane</keyword>
<evidence type="ECO:0000256" key="1">
    <source>
        <dbReference type="ARBA" id="ARBA00022692"/>
    </source>
</evidence>
<keyword evidence="1 6" id="KW-0812">Transmembrane</keyword>
<evidence type="ECO:0000256" key="2">
    <source>
        <dbReference type="ARBA" id="ARBA00022824"/>
    </source>
</evidence>
<evidence type="ECO:0000313" key="8">
    <source>
        <dbReference type="Proteomes" id="UP000094385"/>
    </source>
</evidence>